<organism evidence="11 12">
    <name type="scientific">Rhizopus delemar</name>
    <dbReference type="NCBI Taxonomy" id="936053"/>
    <lineage>
        <taxon>Eukaryota</taxon>
        <taxon>Fungi</taxon>
        <taxon>Fungi incertae sedis</taxon>
        <taxon>Mucoromycota</taxon>
        <taxon>Mucoromycotina</taxon>
        <taxon>Mucoromycetes</taxon>
        <taxon>Mucorales</taxon>
        <taxon>Mucorineae</taxon>
        <taxon>Rhizopodaceae</taxon>
        <taxon>Rhizopus</taxon>
    </lineage>
</organism>
<evidence type="ECO:0000256" key="2">
    <source>
        <dbReference type="ARBA" id="ARBA00022705"/>
    </source>
</evidence>
<keyword evidence="12" id="KW-1185">Reference proteome</keyword>
<dbReference type="SMART" id="SM00382">
    <property type="entry name" value="AAA"/>
    <property type="match status" value="1"/>
</dbReference>
<evidence type="ECO:0000256" key="5">
    <source>
        <dbReference type="ARBA" id="ARBA00023125"/>
    </source>
</evidence>
<evidence type="ECO:0000259" key="10">
    <source>
        <dbReference type="SMART" id="SM00382"/>
    </source>
</evidence>
<reference evidence="11 12" key="1">
    <citation type="journal article" date="2020" name="Microb. Genom.">
        <title>Genetic diversity of clinical and environmental Mucorales isolates obtained from an investigation of mucormycosis cases among solid organ transplant recipients.</title>
        <authorList>
            <person name="Nguyen M.H."/>
            <person name="Kaul D."/>
            <person name="Muto C."/>
            <person name="Cheng S.J."/>
            <person name="Richter R.A."/>
            <person name="Bruno V.M."/>
            <person name="Liu G."/>
            <person name="Beyhan S."/>
            <person name="Sundermann A.J."/>
            <person name="Mounaud S."/>
            <person name="Pasculle A.W."/>
            <person name="Nierman W.C."/>
            <person name="Driscoll E."/>
            <person name="Cumbie R."/>
            <person name="Clancy C.J."/>
            <person name="Dupont C.L."/>
        </authorList>
    </citation>
    <scope>NUCLEOTIDE SEQUENCE [LARGE SCALE GENOMIC DNA]</scope>
    <source>
        <strain evidence="11 12">GL24</strain>
    </source>
</reference>
<dbReference type="InterPro" id="IPR003593">
    <property type="entry name" value="AAA+_ATPase"/>
</dbReference>
<evidence type="ECO:0000256" key="7">
    <source>
        <dbReference type="ARBA" id="ARBA00023306"/>
    </source>
</evidence>
<dbReference type="GO" id="GO:0016887">
    <property type="term" value="F:ATP hydrolysis activity"/>
    <property type="evidence" value="ECO:0007669"/>
    <property type="project" value="InterPro"/>
</dbReference>
<feature type="domain" description="AAA+ ATPase" evidence="10">
    <location>
        <begin position="296"/>
        <end position="452"/>
    </location>
</feature>
<dbReference type="InterPro" id="IPR047854">
    <property type="entry name" value="RFC_lid"/>
</dbReference>
<dbReference type="CDD" id="cd18140">
    <property type="entry name" value="HLD_clamp_RFC"/>
    <property type="match status" value="1"/>
</dbReference>
<dbReference type="PANTHER" id="PTHR46765:SF1">
    <property type="entry name" value="P-LOOP CONTAINING NUCLEOSIDE TRIPHOSPHATE HYDROLASES SUPERFAMILY PROTEIN"/>
    <property type="match status" value="1"/>
</dbReference>
<proteinExistence type="inferred from homology"/>
<dbReference type="GO" id="GO:0005634">
    <property type="term" value="C:nucleus"/>
    <property type="evidence" value="ECO:0007669"/>
    <property type="project" value="UniProtKB-SubCell"/>
</dbReference>
<evidence type="ECO:0000256" key="4">
    <source>
        <dbReference type="ARBA" id="ARBA00022840"/>
    </source>
</evidence>
<gene>
    <name evidence="11" type="ORF">G6F50_004877</name>
</gene>
<sequence>MDSNNNKRDYSTSFFDDDDEDYLIAASMEMEKGQEGIISLDDFINQKEEQPPLEVNYAQTVPLQNSFLDAVESMDIDDSEPLFDLTKNDNMLFEQHTTFKRQVTKDPVVKEQKKKVDYTRAPVTGSFVMATCPRTGASLYLPSKTQARGKNRKNELFKEIVSGSNKTGLLPTPISTLMRNIEKANQESLKKIEMEIEESKRQRKKKKVVEKDSSGELWVDRYRPKTYSDLTGDQSLFREVLKWVKQWDYCVFRKLPPQETQRDKAMRQYEDARQQNTRRFRRFDPQETNDPLLRPEKKILLLSGPPGFGKTTVAHVMARMAGYNIIEINASDDRTGDVVKTKIKSALEMQAIIRDANSSETGERTMTMNQKPNLVIIDEIDGVSSKSGNSDSFISQLVQLATVEIGGEQSKKSKQKQKPLLRPIICICNDVYAPALRPLRSIAQVMHFREVPMITVAKRLGEICENEGLETDLGTLRMLAETADGDLRSCINTLQYIRSTSRVFTKNMLNDGGIGKKDSNQYLFSIWENIFCTPKSSISSRVEDQGKYVDRLVQAITSNGEIERIMQGCHESYPLMRFHDVAMEKCVQMNEWFDFYDQINNRINERQEYDLYKYLPYPAVNFHRFFAGTTTQEHRVEYPKVDYQVYSAKKSFENLIDMFLAGIKPTKRRYLNRNIVANELVPHLMYIISPEMKQANKTLFKAEEKAMLARLVNTMIDYGLSYVSEKTKEGQIVLKLEPPVEQFLYFELSKPKSLLPRQYAVRQLIASEIEEELIERKERLLAMSQKGKEATTTTATTPKKIKAISNPTKKKVVLNFFNQPIVSKESDMNKMEVIKPAIKYIYHEGSSNAVKTPMKIKQFL</sequence>
<keyword evidence="6" id="KW-0539">Nucleus</keyword>
<evidence type="ECO:0000313" key="11">
    <source>
        <dbReference type="EMBL" id="KAG1571125.1"/>
    </source>
</evidence>
<comment type="similarity">
    <text evidence="8">Belongs to the activator 1 small subunits family. CTF18 subfamily.</text>
</comment>
<evidence type="ECO:0000256" key="3">
    <source>
        <dbReference type="ARBA" id="ARBA00022741"/>
    </source>
</evidence>
<dbReference type="GO" id="GO:0006260">
    <property type="term" value="P:DNA replication"/>
    <property type="evidence" value="ECO:0007669"/>
    <property type="project" value="UniProtKB-KW"/>
</dbReference>
<evidence type="ECO:0000313" key="12">
    <source>
        <dbReference type="Proteomes" id="UP000740926"/>
    </source>
</evidence>
<protein>
    <recommendedName>
        <fullName evidence="10">AAA+ ATPase domain-containing protein</fullName>
    </recommendedName>
</protein>
<dbReference type="PANTHER" id="PTHR46765">
    <property type="entry name" value="P-LOOP CONTAINING NUCLEOSIDE TRIPHOSPHATE HYDROLASES SUPERFAMILY PROTEIN"/>
    <property type="match status" value="1"/>
</dbReference>
<keyword evidence="2" id="KW-0235">DNA replication</keyword>
<dbReference type="InterPro" id="IPR027417">
    <property type="entry name" value="P-loop_NTPase"/>
</dbReference>
<comment type="caution">
    <text evidence="11">The sequence shown here is derived from an EMBL/GenBank/DDBJ whole genome shotgun (WGS) entry which is preliminary data.</text>
</comment>
<dbReference type="CDD" id="cd00009">
    <property type="entry name" value="AAA"/>
    <property type="match status" value="1"/>
</dbReference>
<feature type="coiled-coil region" evidence="9">
    <location>
        <begin position="178"/>
        <end position="209"/>
    </location>
</feature>
<dbReference type="Gene3D" id="3.40.50.300">
    <property type="entry name" value="P-loop containing nucleotide triphosphate hydrolases"/>
    <property type="match status" value="1"/>
</dbReference>
<dbReference type="EMBL" id="JAANIU010000612">
    <property type="protein sequence ID" value="KAG1571125.1"/>
    <property type="molecule type" value="Genomic_DNA"/>
</dbReference>
<keyword evidence="4" id="KW-0067">ATP-binding</keyword>
<keyword evidence="7" id="KW-0131">Cell cycle</keyword>
<dbReference type="Proteomes" id="UP000740926">
    <property type="component" value="Unassembled WGS sequence"/>
</dbReference>
<evidence type="ECO:0000256" key="9">
    <source>
        <dbReference type="SAM" id="Coils"/>
    </source>
</evidence>
<dbReference type="InterPro" id="IPR053016">
    <property type="entry name" value="CTF18-RFC_complex"/>
</dbReference>
<keyword evidence="9" id="KW-0175">Coiled coil</keyword>
<evidence type="ECO:0000256" key="8">
    <source>
        <dbReference type="ARBA" id="ARBA00043975"/>
    </source>
</evidence>
<dbReference type="SUPFAM" id="SSF52540">
    <property type="entry name" value="P-loop containing nucleoside triphosphate hydrolases"/>
    <property type="match status" value="1"/>
</dbReference>
<evidence type="ECO:0000256" key="1">
    <source>
        <dbReference type="ARBA" id="ARBA00004123"/>
    </source>
</evidence>
<dbReference type="Pfam" id="PF00004">
    <property type="entry name" value="AAA"/>
    <property type="match status" value="1"/>
</dbReference>
<keyword evidence="3" id="KW-0547">Nucleotide-binding</keyword>
<dbReference type="GO" id="GO:0005524">
    <property type="term" value="F:ATP binding"/>
    <property type="evidence" value="ECO:0007669"/>
    <property type="project" value="UniProtKB-KW"/>
</dbReference>
<accession>A0A9P6Z5Y0</accession>
<name>A0A9P6Z5Y0_9FUNG</name>
<evidence type="ECO:0000256" key="6">
    <source>
        <dbReference type="ARBA" id="ARBA00023242"/>
    </source>
</evidence>
<dbReference type="GO" id="GO:0003677">
    <property type="term" value="F:DNA binding"/>
    <property type="evidence" value="ECO:0007669"/>
    <property type="project" value="UniProtKB-KW"/>
</dbReference>
<comment type="subcellular location">
    <subcellularLocation>
        <location evidence="1">Nucleus</location>
    </subcellularLocation>
</comment>
<dbReference type="Gene3D" id="1.10.8.60">
    <property type="match status" value="1"/>
</dbReference>
<keyword evidence="5" id="KW-0238">DNA-binding</keyword>
<dbReference type="AlphaFoldDB" id="A0A9P6Z5Y0"/>
<dbReference type="InterPro" id="IPR003959">
    <property type="entry name" value="ATPase_AAA_core"/>
</dbReference>